<evidence type="ECO:0000256" key="2">
    <source>
        <dbReference type="ARBA" id="ARBA00023125"/>
    </source>
</evidence>
<dbReference type="InterPro" id="IPR018062">
    <property type="entry name" value="HTH_AraC-typ_CS"/>
</dbReference>
<dbReference type="RefSeq" id="WP_282906941.1">
    <property type="nucleotide sequence ID" value="NZ_JAGRPV010000001.1"/>
</dbReference>
<dbReference type="Gene3D" id="2.60.120.10">
    <property type="entry name" value="Jelly Rolls"/>
    <property type="match status" value="1"/>
</dbReference>
<dbReference type="EMBL" id="JAGRPV010000001">
    <property type="protein sequence ID" value="MDI4643904.1"/>
    <property type="molecule type" value="Genomic_DNA"/>
</dbReference>
<dbReference type="PROSITE" id="PS00041">
    <property type="entry name" value="HTH_ARAC_FAMILY_1"/>
    <property type="match status" value="1"/>
</dbReference>
<comment type="caution">
    <text evidence="5">The sequence shown here is derived from an EMBL/GenBank/DDBJ whole genome shotgun (WGS) entry which is preliminary data.</text>
</comment>
<reference evidence="5" key="1">
    <citation type="submission" date="2023-04" db="EMBL/GenBank/DDBJ databases">
        <title>Comparative genomic analysis of Cohnella hashimotonis sp. nov., isolated from the International Space Station.</title>
        <authorList>
            <person name="Venkateswaran K."/>
            <person name="Simpson A."/>
        </authorList>
    </citation>
    <scope>NUCLEOTIDE SEQUENCE</scope>
    <source>
        <strain evidence="5">F6_2S_P_1</strain>
    </source>
</reference>
<keyword evidence="1" id="KW-0805">Transcription regulation</keyword>
<protein>
    <submittedName>
        <fullName evidence="5">AraC family transcriptional regulator</fullName>
    </submittedName>
</protein>
<sequence length="284" mass="32062">MGDGTAGIGALDDILPQLRIDVIEAHYSQCSPVWREIDYVPAHNKLYYICEGEGWLRIGDKEFRPEPGELVVMPANVLQSFSAIEGRRPFLKYWCHFNADIGDAGLFSWLDVPYRMTVHAELREEVGRKFEALVACAAERGIGARLREKAYLLELLAPVVERAALSRAGGTAQDAERIMLITRYVETHLADELTLEGLADHLHLHPNYLVKYFNRRFGMPPIRYVNRKRMERARLLLRTTDRSIKEIAAAVGYPDTNHFAKAFRRETSASPSAYRSGGGRTGEG</sequence>
<dbReference type="InterPro" id="IPR037923">
    <property type="entry name" value="HTH-like"/>
</dbReference>
<evidence type="ECO:0000256" key="1">
    <source>
        <dbReference type="ARBA" id="ARBA00023015"/>
    </source>
</evidence>
<organism evidence="5 6">
    <name type="scientific">Cohnella hashimotonis</name>
    <dbReference type="NCBI Taxonomy" id="2826895"/>
    <lineage>
        <taxon>Bacteria</taxon>
        <taxon>Bacillati</taxon>
        <taxon>Bacillota</taxon>
        <taxon>Bacilli</taxon>
        <taxon>Bacillales</taxon>
        <taxon>Paenibacillaceae</taxon>
        <taxon>Cohnella</taxon>
    </lineage>
</organism>
<dbReference type="PRINTS" id="PR00032">
    <property type="entry name" value="HTHARAC"/>
</dbReference>
<dbReference type="PROSITE" id="PS01124">
    <property type="entry name" value="HTH_ARAC_FAMILY_2"/>
    <property type="match status" value="1"/>
</dbReference>
<gene>
    <name evidence="5" type="ORF">KB449_02990</name>
</gene>
<dbReference type="SMART" id="SM00342">
    <property type="entry name" value="HTH_ARAC"/>
    <property type="match status" value="1"/>
</dbReference>
<dbReference type="Proteomes" id="UP001161691">
    <property type="component" value="Unassembled WGS sequence"/>
</dbReference>
<dbReference type="InterPro" id="IPR009057">
    <property type="entry name" value="Homeodomain-like_sf"/>
</dbReference>
<dbReference type="SUPFAM" id="SSF51215">
    <property type="entry name" value="Regulatory protein AraC"/>
    <property type="match status" value="1"/>
</dbReference>
<dbReference type="SUPFAM" id="SSF46689">
    <property type="entry name" value="Homeodomain-like"/>
    <property type="match status" value="2"/>
</dbReference>
<evidence type="ECO:0000256" key="3">
    <source>
        <dbReference type="ARBA" id="ARBA00023163"/>
    </source>
</evidence>
<dbReference type="Pfam" id="PF02311">
    <property type="entry name" value="AraC_binding"/>
    <property type="match status" value="1"/>
</dbReference>
<name>A0ABT6TAW0_9BACL</name>
<dbReference type="InterPro" id="IPR018060">
    <property type="entry name" value="HTH_AraC"/>
</dbReference>
<evidence type="ECO:0000313" key="6">
    <source>
        <dbReference type="Proteomes" id="UP001161691"/>
    </source>
</evidence>
<evidence type="ECO:0000313" key="5">
    <source>
        <dbReference type="EMBL" id="MDI4643904.1"/>
    </source>
</evidence>
<dbReference type="InterPro" id="IPR003313">
    <property type="entry name" value="AraC-bd"/>
</dbReference>
<dbReference type="InterPro" id="IPR014710">
    <property type="entry name" value="RmlC-like_jellyroll"/>
</dbReference>
<keyword evidence="2" id="KW-0238">DNA-binding</keyword>
<dbReference type="InterPro" id="IPR020449">
    <property type="entry name" value="Tscrpt_reg_AraC-type_HTH"/>
</dbReference>
<keyword evidence="6" id="KW-1185">Reference proteome</keyword>
<dbReference type="PANTHER" id="PTHR43280">
    <property type="entry name" value="ARAC-FAMILY TRANSCRIPTIONAL REGULATOR"/>
    <property type="match status" value="1"/>
</dbReference>
<dbReference type="PANTHER" id="PTHR43280:SF2">
    <property type="entry name" value="HTH-TYPE TRANSCRIPTIONAL REGULATOR EXSA"/>
    <property type="match status" value="1"/>
</dbReference>
<dbReference type="Pfam" id="PF12833">
    <property type="entry name" value="HTH_18"/>
    <property type="match status" value="1"/>
</dbReference>
<evidence type="ECO:0000259" key="4">
    <source>
        <dbReference type="PROSITE" id="PS01124"/>
    </source>
</evidence>
<accession>A0ABT6TAW0</accession>
<keyword evidence="3" id="KW-0804">Transcription</keyword>
<proteinExistence type="predicted"/>
<feature type="domain" description="HTH araC/xylS-type" evidence="4">
    <location>
        <begin position="179"/>
        <end position="277"/>
    </location>
</feature>
<dbReference type="Gene3D" id="1.10.10.60">
    <property type="entry name" value="Homeodomain-like"/>
    <property type="match status" value="2"/>
</dbReference>